<dbReference type="InterPro" id="IPR000719">
    <property type="entry name" value="Prot_kinase_dom"/>
</dbReference>
<dbReference type="GO" id="GO:0005524">
    <property type="term" value="F:ATP binding"/>
    <property type="evidence" value="ECO:0007669"/>
    <property type="project" value="InterPro"/>
</dbReference>
<evidence type="ECO:0000259" key="1">
    <source>
        <dbReference type="PROSITE" id="PS50011"/>
    </source>
</evidence>
<evidence type="ECO:0000313" key="3">
    <source>
        <dbReference type="Proteomes" id="UP000518752"/>
    </source>
</evidence>
<dbReference type="PANTHER" id="PTHR38248:SF2">
    <property type="entry name" value="FUNK1 11"/>
    <property type="match status" value="1"/>
</dbReference>
<accession>A0A8H5GLI7</accession>
<dbReference type="GO" id="GO:0004672">
    <property type="term" value="F:protein kinase activity"/>
    <property type="evidence" value="ECO:0007669"/>
    <property type="project" value="InterPro"/>
</dbReference>
<dbReference type="InterPro" id="IPR040976">
    <property type="entry name" value="Pkinase_fungal"/>
</dbReference>
<dbReference type="SUPFAM" id="SSF56112">
    <property type="entry name" value="Protein kinase-like (PK-like)"/>
    <property type="match status" value="1"/>
</dbReference>
<organism evidence="2 3">
    <name type="scientific">Collybiopsis confluens</name>
    <dbReference type="NCBI Taxonomy" id="2823264"/>
    <lineage>
        <taxon>Eukaryota</taxon>
        <taxon>Fungi</taxon>
        <taxon>Dikarya</taxon>
        <taxon>Basidiomycota</taxon>
        <taxon>Agaricomycotina</taxon>
        <taxon>Agaricomycetes</taxon>
        <taxon>Agaricomycetidae</taxon>
        <taxon>Agaricales</taxon>
        <taxon>Marasmiineae</taxon>
        <taxon>Omphalotaceae</taxon>
        <taxon>Collybiopsis</taxon>
    </lineage>
</organism>
<dbReference type="OrthoDB" id="5569250at2759"/>
<dbReference type="AlphaFoldDB" id="A0A8H5GLI7"/>
<reference evidence="2 3" key="1">
    <citation type="journal article" date="2020" name="ISME J.">
        <title>Uncovering the hidden diversity of litter-decomposition mechanisms in mushroom-forming fungi.</title>
        <authorList>
            <person name="Floudas D."/>
            <person name="Bentzer J."/>
            <person name="Ahren D."/>
            <person name="Johansson T."/>
            <person name="Persson P."/>
            <person name="Tunlid A."/>
        </authorList>
    </citation>
    <scope>NUCLEOTIDE SEQUENCE [LARGE SCALE GENOMIC DNA]</scope>
    <source>
        <strain evidence="2 3">CBS 406.79</strain>
    </source>
</reference>
<dbReference type="InterPro" id="IPR011009">
    <property type="entry name" value="Kinase-like_dom_sf"/>
</dbReference>
<name>A0A8H5GLI7_9AGAR</name>
<sequence>MDDGSHWAPTSSPCPRLRRVSELGWWWLRRGHLPSRLSSHFPAEYEMRSLRATVLEKLEPLHTLKSAREFAQVFFDILQIHRWLYEHPQILHRDLSMANIMYRREDDKVYGALSDFDLSSFRDSMNDGPTSKHRTGTKPFMAFDLLNAGSEQLHRYRHDLKSLFYIILIYSSHYSDPTTRASSLPFKLWLFVQLYFNNFTQWLAIIRRMLDKGYKSLPSTDDDYLPEEEQLLADLYDWDTLDVNFTYTKVMDVMRFFGGRELVTRWNGERRD</sequence>
<protein>
    <recommendedName>
        <fullName evidence="1">Protein kinase domain-containing protein</fullName>
    </recommendedName>
</protein>
<dbReference type="Proteomes" id="UP000518752">
    <property type="component" value="Unassembled WGS sequence"/>
</dbReference>
<evidence type="ECO:0000313" key="2">
    <source>
        <dbReference type="EMBL" id="KAF5367246.1"/>
    </source>
</evidence>
<feature type="domain" description="Protein kinase" evidence="1">
    <location>
        <begin position="1"/>
        <end position="257"/>
    </location>
</feature>
<dbReference type="PANTHER" id="PTHR38248">
    <property type="entry name" value="FUNK1 6"/>
    <property type="match status" value="1"/>
</dbReference>
<dbReference type="Gene3D" id="1.10.510.10">
    <property type="entry name" value="Transferase(Phosphotransferase) domain 1"/>
    <property type="match status" value="1"/>
</dbReference>
<gene>
    <name evidence="2" type="ORF">D9757_011698</name>
</gene>
<dbReference type="Pfam" id="PF17667">
    <property type="entry name" value="Pkinase_fungal"/>
    <property type="match status" value="1"/>
</dbReference>
<dbReference type="EMBL" id="JAACJN010000144">
    <property type="protein sequence ID" value="KAF5367246.1"/>
    <property type="molecule type" value="Genomic_DNA"/>
</dbReference>
<proteinExistence type="predicted"/>
<keyword evidence="3" id="KW-1185">Reference proteome</keyword>
<dbReference type="PROSITE" id="PS50011">
    <property type="entry name" value="PROTEIN_KINASE_DOM"/>
    <property type="match status" value="1"/>
</dbReference>
<comment type="caution">
    <text evidence="2">The sequence shown here is derived from an EMBL/GenBank/DDBJ whole genome shotgun (WGS) entry which is preliminary data.</text>
</comment>